<accession>A0A6H1ZVU1</accession>
<dbReference type="EMBL" id="MT144263">
    <property type="protein sequence ID" value="QJA51437.1"/>
    <property type="molecule type" value="Genomic_DNA"/>
</dbReference>
<protein>
    <submittedName>
        <fullName evidence="1">Uncharacterized protein</fullName>
    </submittedName>
</protein>
<evidence type="ECO:0000313" key="1">
    <source>
        <dbReference type="EMBL" id="QJA51437.1"/>
    </source>
</evidence>
<sequence length="178" mass="20318">MGVTRSHTFCKAQLELVYPDAEVRVADGEYYIPSRVELLAFKEILLAGKFGYTSEFPNYGEFALTGDEFLRHAFRYARRDAAYSVSEETGELLYPTGRWQMIGGKLWFVDKEGLHVLTERYNYHWLGGHAWGRIAGGSYKAVFWMADTDREFFYTTSPDGPVREATGLEDIKAIRVGC</sequence>
<gene>
    <name evidence="1" type="ORF">TM448A02122_0002</name>
</gene>
<organism evidence="1">
    <name type="scientific">viral metagenome</name>
    <dbReference type="NCBI Taxonomy" id="1070528"/>
    <lineage>
        <taxon>unclassified sequences</taxon>
        <taxon>metagenomes</taxon>
        <taxon>organismal metagenomes</taxon>
    </lineage>
</organism>
<proteinExistence type="predicted"/>
<reference evidence="1" key="1">
    <citation type="submission" date="2020-03" db="EMBL/GenBank/DDBJ databases">
        <title>The deep terrestrial virosphere.</title>
        <authorList>
            <person name="Holmfeldt K."/>
            <person name="Nilsson E."/>
            <person name="Simone D."/>
            <person name="Lopez-Fernandez M."/>
            <person name="Wu X."/>
            <person name="de Brujin I."/>
            <person name="Lundin D."/>
            <person name="Andersson A."/>
            <person name="Bertilsson S."/>
            <person name="Dopson M."/>
        </authorList>
    </citation>
    <scope>NUCLEOTIDE SEQUENCE</scope>
    <source>
        <strain evidence="1">TM448A02122</strain>
    </source>
</reference>
<name>A0A6H1ZVU1_9ZZZZ</name>
<dbReference type="AlphaFoldDB" id="A0A6H1ZVU1"/>